<dbReference type="InterPro" id="IPR025188">
    <property type="entry name" value="DUF4113"/>
</dbReference>
<sequence length="39" mass="4378">MRMASSAIQSQADEAAWAMRQEHLALAYTTKRNEILKVG</sequence>
<feature type="domain" description="DUF4113" evidence="1">
    <location>
        <begin position="9"/>
        <end position="38"/>
    </location>
</feature>
<reference evidence="2 3" key="1">
    <citation type="submission" date="2019-10" db="EMBL/GenBank/DDBJ databases">
        <title>Halotolerant bacteria associated to Saharan-endemic halophytes Stipa tenacissima L. and Atriplex halimus L mitigate salt stress and promote growth of tomato plants.</title>
        <authorList>
            <person name="Dif G."/>
        </authorList>
    </citation>
    <scope>NUCLEOTIDE SEQUENCE [LARGE SCALE GENOMIC DNA]</scope>
    <source>
        <strain evidence="2 3">IS26</strain>
    </source>
</reference>
<name>A0A7V8CB38_9GAMM</name>
<proteinExistence type="predicted"/>
<gene>
    <name evidence="2" type="ORF">F9K92_15755</name>
</gene>
<organism evidence="2 3">
    <name type="scientific">Stenotrophomonas rhizophila</name>
    <dbReference type="NCBI Taxonomy" id="216778"/>
    <lineage>
        <taxon>Bacteria</taxon>
        <taxon>Pseudomonadati</taxon>
        <taxon>Pseudomonadota</taxon>
        <taxon>Gammaproteobacteria</taxon>
        <taxon>Lysobacterales</taxon>
        <taxon>Lysobacteraceae</taxon>
        <taxon>Stenotrophomonas</taxon>
    </lineage>
</organism>
<evidence type="ECO:0000313" key="3">
    <source>
        <dbReference type="Proteomes" id="UP000449004"/>
    </source>
</evidence>
<evidence type="ECO:0000259" key="1">
    <source>
        <dbReference type="Pfam" id="PF13438"/>
    </source>
</evidence>
<accession>A0A7V8CB38</accession>
<protein>
    <submittedName>
        <fullName evidence="2">DUF4113 domain-containing protein</fullName>
    </submittedName>
</protein>
<dbReference type="AlphaFoldDB" id="A0A7V8CB38"/>
<comment type="caution">
    <text evidence="2">The sequence shown here is derived from an EMBL/GenBank/DDBJ whole genome shotgun (WGS) entry which is preliminary data.</text>
</comment>
<dbReference type="Pfam" id="PF13438">
    <property type="entry name" value="DUF4113"/>
    <property type="match status" value="1"/>
</dbReference>
<dbReference type="Proteomes" id="UP000449004">
    <property type="component" value="Unassembled WGS sequence"/>
</dbReference>
<evidence type="ECO:0000313" key="2">
    <source>
        <dbReference type="EMBL" id="KAB7628898.1"/>
    </source>
</evidence>
<dbReference type="EMBL" id="WELC01000023">
    <property type="protein sequence ID" value="KAB7628898.1"/>
    <property type="molecule type" value="Genomic_DNA"/>
</dbReference>